<dbReference type="GO" id="GO:0015098">
    <property type="term" value="F:molybdate ion transmembrane transporter activity"/>
    <property type="evidence" value="ECO:0007669"/>
    <property type="project" value="InterPro"/>
</dbReference>
<dbReference type="Gene3D" id="1.20.1250.20">
    <property type="entry name" value="MFS general substrate transporter like domains"/>
    <property type="match status" value="1"/>
</dbReference>
<evidence type="ECO:0000256" key="10">
    <source>
        <dbReference type="ARBA" id="ARBA00030646"/>
    </source>
</evidence>
<feature type="transmembrane region" description="Helical" evidence="12">
    <location>
        <begin position="126"/>
        <end position="148"/>
    </location>
</feature>
<dbReference type="GO" id="GO:0005886">
    <property type="term" value="C:plasma membrane"/>
    <property type="evidence" value="ECO:0007669"/>
    <property type="project" value="UniProtKB-SubCell"/>
</dbReference>
<comment type="caution">
    <text evidence="13">The sequence shown here is derived from an EMBL/GenBank/DDBJ whole genome shotgun (WGS) entry which is preliminary data.</text>
</comment>
<gene>
    <name evidence="13" type="ORF">AKO1_006464</name>
</gene>
<evidence type="ECO:0000313" key="13">
    <source>
        <dbReference type="EMBL" id="KAL0490267.1"/>
    </source>
</evidence>
<evidence type="ECO:0000256" key="3">
    <source>
        <dbReference type="ARBA" id="ARBA00021242"/>
    </source>
</evidence>
<feature type="transmembrane region" description="Helical" evidence="12">
    <location>
        <begin position="160"/>
        <end position="185"/>
    </location>
</feature>
<evidence type="ECO:0000256" key="2">
    <source>
        <dbReference type="ARBA" id="ARBA00004651"/>
    </source>
</evidence>
<evidence type="ECO:0000256" key="11">
    <source>
        <dbReference type="ARBA" id="ARBA00032555"/>
    </source>
</evidence>
<evidence type="ECO:0000256" key="9">
    <source>
        <dbReference type="ARBA" id="ARBA00023136"/>
    </source>
</evidence>
<keyword evidence="6 12" id="KW-0812">Transmembrane</keyword>
<feature type="transmembrane region" description="Helical" evidence="12">
    <location>
        <begin position="72"/>
        <end position="91"/>
    </location>
</feature>
<feature type="transmembrane region" description="Helical" evidence="12">
    <location>
        <begin position="308"/>
        <end position="326"/>
    </location>
</feature>
<evidence type="ECO:0000256" key="8">
    <source>
        <dbReference type="ARBA" id="ARBA00023065"/>
    </source>
</evidence>
<dbReference type="EMBL" id="JAOPGA020001659">
    <property type="protein sequence ID" value="KAL0490267.1"/>
    <property type="molecule type" value="Genomic_DNA"/>
</dbReference>
<feature type="transmembrane region" description="Helical" evidence="12">
    <location>
        <begin position="276"/>
        <end position="296"/>
    </location>
</feature>
<dbReference type="SUPFAM" id="SSF103473">
    <property type="entry name" value="MFS general substrate transporter"/>
    <property type="match status" value="1"/>
</dbReference>
<evidence type="ECO:0000256" key="7">
    <source>
        <dbReference type="ARBA" id="ARBA00022989"/>
    </source>
</evidence>
<evidence type="ECO:0000256" key="4">
    <source>
        <dbReference type="ARBA" id="ARBA00022448"/>
    </source>
</evidence>
<evidence type="ECO:0000256" key="6">
    <source>
        <dbReference type="ARBA" id="ARBA00022692"/>
    </source>
</evidence>
<keyword evidence="5" id="KW-1003">Cell membrane</keyword>
<reference evidence="13 14" key="1">
    <citation type="submission" date="2024-03" db="EMBL/GenBank/DDBJ databases">
        <title>The Acrasis kona genome and developmental transcriptomes reveal deep origins of eukaryotic multicellular pathways.</title>
        <authorList>
            <person name="Sheikh S."/>
            <person name="Fu C.-J."/>
            <person name="Brown M.W."/>
            <person name="Baldauf S.L."/>
        </authorList>
    </citation>
    <scope>NUCLEOTIDE SEQUENCE [LARGE SCALE GENOMIC DNA]</scope>
    <source>
        <strain evidence="13 14">ATCC MYA-3509</strain>
    </source>
</reference>
<comment type="subcellular location">
    <subcellularLocation>
        <location evidence="2">Cell membrane</location>
        <topology evidence="2">Multi-pass membrane protein</topology>
    </subcellularLocation>
</comment>
<feature type="transmembrane region" description="Helical" evidence="12">
    <location>
        <begin position="6"/>
        <end position="22"/>
    </location>
</feature>
<dbReference type="InterPro" id="IPR008509">
    <property type="entry name" value="MOT2/MFSD5"/>
</dbReference>
<name>A0AAW2ZNL9_9EUKA</name>
<dbReference type="PANTHER" id="PTHR23516">
    <property type="entry name" value="SAM (S-ADENOSYL METHIONINE) TRANSPORTER"/>
    <property type="match status" value="1"/>
</dbReference>
<sequence>MFNVAFAALSLVCVILVLYNRSKQTIPATSGEFKRFQLIYLVPFFLMTASDWLQGPFVYVLYESYNYGIEDIGLLFTAGFGSSMIFGTFVGSLCDRFGRKNCCLVYVVLYTISCITKHFSNFSVLMLGRLLGGISTSILFSAFESWMISEHFSRGFDSEWLSYTFYLQSFGNSIVAILSGIAGGLVKSAFGTVTAPFDAAVILLIIGGVAIALLWKENYGDSTGEFGANFVNAYNAIKNDANVLCLGVAQSFFESAMYIFVFMWTPTIAPLFEEELNHGLIFACFMVAAMIGSSVYNLTSTFYAKEAILSYMFLVSALSFVGPIAINNREIIVSSFLLFEGSVGVFWPSISTLKGIYIPEDVRGTVMNYFRLPTNFFVVIILNQVKKLSTPIVYTLCAAFMAVGFLASYYVKSRAEERNHISRYSPVVVPEVEVEDRPSQETHNA</sequence>
<comment type="function">
    <text evidence="1">Mediates high-affinity intracellular uptake of the rare oligo-element molybdenum.</text>
</comment>
<feature type="transmembrane region" description="Helical" evidence="12">
    <location>
        <begin position="38"/>
        <end position="60"/>
    </location>
</feature>
<keyword evidence="14" id="KW-1185">Reference proteome</keyword>
<feature type="transmembrane region" description="Helical" evidence="12">
    <location>
        <begin position="197"/>
        <end position="215"/>
    </location>
</feature>
<feature type="transmembrane region" description="Helical" evidence="12">
    <location>
        <begin position="103"/>
        <end position="120"/>
    </location>
</feature>
<dbReference type="Proteomes" id="UP001431209">
    <property type="component" value="Unassembled WGS sequence"/>
</dbReference>
<proteinExistence type="predicted"/>
<organism evidence="13 14">
    <name type="scientific">Acrasis kona</name>
    <dbReference type="NCBI Taxonomy" id="1008807"/>
    <lineage>
        <taxon>Eukaryota</taxon>
        <taxon>Discoba</taxon>
        <taxon>Heterolobosea</taxon>
        <taxon>Tetramitia</taxon>
        <taxon>Eutetramitia</taxon>
        <taxon>Acrasidae</taxon>
        <taxon>Acrasis</taxon>
    </lineage>
</organism>
<dbReference type="PANTHER" id="PTHR23516:SF1">
    <property type="entry name" value="MOLYBDATE-ANION TRANSPORTER"/>
    <property type="match status" value="1"/>
</dbReference>
<evidence type="ECO:0000256" key="5">
    <source>
        <dbReference type="ARBA" id="ARBA00022475"/>
    </source>
</evidence>
<keyword evidence="8" id="KW-0406">Ion transport</keyword>
<feature type="transmembrane region" description="Helical" evidence="12">
    <location>
        <begin position="243"/>
        <end position="264"/>
    </location>
</feature>
<keyword evidence="4" id="KW-0813">Transport</keyword>
<feature type="transmembrane region" description="Helical" evidence="12">
    <location>
        <begin position="332"/>
        <end position="357"/>
    </location>
</feature>
<evidence type="ECO:0000313" key="14">
    <source>
        <dbReference type="Proteomes" id="UP001431209"/>
    </source>
</evidence>
<dbReference type="InterPro" id="IPR036259">
    <property type="entry name" value="MFS_trans_sf"/>
</dbReference>
<keyword evidence="7 12" id="KW-1133">Transmembrane helix</keyword>
<dbReference type="AlphaFoldDB" id="A0AAW2ZNL9"/>
<accession>A0AAW2ZNL9</accession>
<feature type="transmembrane region" description="Helical" evidence="12">
    <location>
        <begin position="369"/>
        <end position="385"/>
    </location>
</feature>
<protein>
    <recommendedName>
        <fullName evidence="3">Molybdate-anion transporter</fullName>
    </recommendedName>
    <alternativeName>
        <fullName evidence="10">Major facilitator superfamily domain-containing protein 5</fullName>
    </alternativeName>
    <alternativeName>
        <fullName evidence="11">Molybdate transporter 2 homolog</fullName>
    </alternativeName>
</protein>
<dbReference type="CDD" id="cd17487">
    <property type="entry name" value="MFS_MFSD5_like"/>
    <property type="match status" value="1"/>
</dbReference>
<evidence type="ECO:0000256" key="1">
    <source>
        <dbReference type="ARBA" id="ARBA00003019"/>
    </source>
</evidence>
<evidence type="ECO:0000256" key="12">
    <source>
        <dbReference type="SAM" id="Phobius"/>
    </source>
</evidence>
<feature type="transmembrane region" description="Helical" evidence="12">
    <location>
        <begin position="391"/>
        <end position="411"/>
    </location>
</feature>
<dbReference type="GO" id="GO:0006811">
    <property type="term" value="P:monoatomic ion transport"/>
    <property type="evidence" value="ECO:0007669"/>
    <property type="project" value="UniProtKB-KW"/>
</dbReference>
<keyword evidence="9 12" id="KW-0472">Membrane</keyword>
<dbReference type="Pfam" id="PF05631">
    <property type="entry name" value="MFS_5"/>
    <property type="match status" value="1"/>
</dbReference>